<accession>B4GAA2</accession>
<dbReference type="HOGENOM" id="CLU_2576364_0_0_1"/>
<dbReference type="Proteomes" id="UP000008744">
    <property type="component" value="Unassembled WGS sequence"/>
</dbReference>
<dbReference type="EMBL" id="CH479181">
    <property type="protein sequence ID" value="EDW31854.1"/>
    <property type="molecule type" value="Genomic_DNA"/>
</dbReference>
<evidence type="ECO:0000256" key="1">
    <source>
        <dbReference type="SAM" id="MobiDB-lite"/>
    </source>
</evidence>
<dbReference type="OMA" id="GKPHDMT"/>
<proteinExistence type="predicted"/>
<name>B4GAA2_DROPE</name>
<dbReference type="AlphaFoldDB" id="B4GAA2"/>
<feature type="region of interest" description="Disordered" evidence="1">
    <location>
        <begin position="1"/>
        <end position="21"/>
    </location>
</feature>
<reference evidence="2 3" key="1">
    <citation type="journal article" date="2007" name="Nature">
        <title>Evolution of genes and genomes on the Drosophila phylogeny.</title>
        <authorList>
            <consortium name="Drosophila 12 Genomes Consortium"/>
            <person name="Clark A.G."/>
            <person name="Eisen M.B."/>
            <person name="Smith D.R."/>
            <person name="Bergman C.M."/>
            <person name="Oliver B."/>
            <person name="Markow T.A."/>
            <person name="Kaufman T.C."/>
            <person name="Kellis M."/>
            <person name="Gelbart W."/>
            <person name="Iyer V.N."/>
            <person name="Pollard D.A."/>
            <person name="Sackton T.B."/>
            <person name="Larracuente A.M."/>
            <person name="Singh N.D."/>
            <person name="Abad J.P."/>
            <person name="Abt D.N."/>
            <person name="Adryan B."/>
            <person name="Aguade M."/>
            <person name="Akashi H."/>
            <person name="Anderson W.W."/>
            <person name="Aquadro C.F."/>
            <person name="Ardell D.H."/>
            <person name="Arguello R."/>
            <person name="Artieri C.G."/>
            <person name="Barbash D.A."/>
            <person name="Barker D."/>
            <person name="Barsanti P."/>
            <person name="Batterham P."/>
            <person name="Batzoglou S."/>
            <person name="Begun D."/>
            <person name="Bhutkar A."/>
            <person name="Blanco E."/>
            <person name="Bosak S.A."/>
            <person name="Bradley R.K."/>
            <person name="Brand A.D."/>
            <person name="Brent M.R."/>
            <person name="Brooks A.N."/>
            <person name="Brown R.H."/>
            <person name="Butlin R.K."/>
            <person name="Caggese C."/>
            <person name="Calvi B.R."/>
            <person name="Bernardo de Carvalho A."/>
            <person name="Caspi A."/>
            <person name="Castrezana S."/>
            <person name="Celniker S.E."/>
            <person name="Chang J.L."/>
            <person name="Chapple C."/>
            <person name="Chatterji S."/>
            <person name="Chinwalla A."/>
            <person name="Civetta A."/>
            <person name="Clifton S.W."/>
            <person name="Comeron J.M."/>
            <person name="Costello J.C."/>
            <person name="Coyne J.A."/>
            <person name="Daub J."/>
            <person name="David R.G."/>
            <person name="Delcher A.L."/>
            <person name="Delehaunty K."/>
            <person name="Do C.B."/>
            <person name="Ebling H."/>
            <person name="Edwards K."/>
            <person name="Eickbush T."/>
            <person name="Evans J.D."/>
            <person name="Filipski A."/>
            <person name="Findeiss S."/>
            <person name="Freyhult E."/>
            <person name="Fulton L."/>
            <person name="Fulton R."/>
            <person name="Garcia A.C."/>
            <person name="Gardiner A."/>
            <person name="Garfield D.A."/>
            <person name="Garvin B.E."/>
            <person name="Gibson G."/>
            <person name="Gilbert D."/>
            <person name="Gnerre S."/>
            <person name="Godfrey J."/>
            <person name="Good R."/>
            <person name="Gotea V."/>
            <person name="Gravely B."/>
            <person name="Greenberg A.J."/>
            <person name="Griffiths-Jones S."/>
            <person name="Gross S."/>
            <person name="Guigo R."/>
            <person name="Gustafson E.A."/>
            <person name="Haerty W."/>
            <person name="Hahn M.W."/>
            <person name="Halligan D.L."/>
            <person name="Halpern A.L."/>
            <person name="Halter G.M."/>
            <person name="Han M.V."/>
            <person name="Heger A."/>
            <person name="Hillier L."/>
            <person name="Hinrichs A.S."/>
            <person name="Holmes I."/>
            <person name="Hoskins R.A."/>
            <person name="Hubisz M.J."/>
            <person name="Hultmark D."/>
            <person name="Huntley M.A."/>
            <person name="Jaffe D.B."/>
            <person name="Jagadeeshan S."/>
            <person name="Jeck W.R."/>
            <person name="Johnson J."/>
            <person name="Jones C.D."/>
            <person name="Jordan W.C."/>
            <person name="Karpen G.H."/>
            <person name="Kataoka E."/>
            <person name="Keightley P.D."/>
            <person name="Kheradpour P."/>
            <person name="Kirkness E.F."/>
            <person name="Koerich L.B."/>
            <person name="Kristiansen K."/>
            <person name="Kudrna D."/>
            <person name="Kulathinal R.J."/>
            <person name="Kumar S."/>
            <person name="Kwok R."/>
            <person name="Lander E."/>
            <person name="Langley C.H."/>
            <person name="Lapoint R."/>
            <person name="Lazzaro B.P."/>
            <person name="Lee S.J."/>
            <person name="Levesque L."/>
            <person name="Li R."/>
            <person name="Lin C.F."/>
            <person name="Lin M.F."/>
            <person name="Lindblad-Toh K."/>
            <person name="Llopart A."/>
            <person name="Long M."/>
            <person name="Low L."/>
            <person name="Lozovsky E."/>
            <person name="Lu J."/>
            <person name="Luo M."/>
            <person name="Machado C.A."/>
            <person name="Makalowski W."/>
            <person name="Marzo M."/>
            <person name="Matsuda M."/>
            <person name="Matzkin L."/>
            <person name="McAllister B."/>
            <person name="McBride C.S."/>
            <person name="McKernan B."/>
            <person name="McKernan K."/>
            <person name="Mendez-Lago M."/>
            <person name="Minx P."/>
            <person name="Mollenhauer M.U."/>
            <person name="Montooth K."/>
            <person name="Mount S.M."/>
            <person name="Mu X."/>
            <person name="Myers E."/>
            <person name="Negre B."/>
            <person name="Newfeld S."/>
            <person name="Nielsen R."/>
            <person name="Noor M.A."/>
            <person name="O'Grady P."/>
            <person name="Pachter L."/>
            <person name="Papaceit M."/>
            <person name="Parisi M.J."/>
            <person name="Parisi M."/>
            <person name="Parts L."/>
            <person name="Pedersen J.S."/>
            <person name="Pesole G."/>
            <person name="Phillippy A.M."/>
            <person name="Ponting C.P."/>
            <person name="Pop M."/>
            <person name="Porcelli D."/>
            <person name="Powell J.R."/>
            <person name="Prohaska S."/>
            <person name="Pruitt K."/>
            <person name="Puig M."/>
            <person name="Quesneville H."/>
            <person name="Ram K.R."/>
            <person name="Rand D."/>
            <person name="Rasmussen M.D."/>
            <person name="Reed L.K."/>
            <person name="Reenan R."/>
            <person name="Reily A."/>
            <person name="Remington K.A."/>
            <person name="Rieger T.T."/>
            <person name="Ritchie M.G."/>
            <person name="Robin C."/>
            <person name="Rogers Y.H."/>
            <person name="Rohde C."/>
            <person name="Rozas J."/>
            <person name="Rubenfield M.J."/>
            <person name="Ruiz A."/>
            <person name="Russo S."/>
            <person name="Salzberg S.L."/>
            <person name="Sanchez-Gracia A."/>
            <person name="Saranga D.J."/>
            <person name="Sato H."/>
            <person name="Schaeffer S.W."/>
            <person name="Schatz M.C."/>
            <person name="Schlenke T."/>
            <person name="Schwartz R."/>
            <person name="Segarra C."/>
            <person name="Singh R.S."/>
            <person name="Sirot L."/>
            <person name="Sirota M."/>
            <person name="Sisneros N.B."/>
            <person name="Smith C.D."/>
            <person name="Smith T.F."/>
            <person name="Spieth J."/>
            <person name="Stage D.E."/>
            <person name="Stark A."/>
            <person name="Stephan W."/>
            <person name="Strausberg R.L."/>
            <person name="Strempel S."/>
            <person name="Sturgill D."/>
            <person name="Sutton G."/>
            <person name="Sutton G.G."/>
            <person name="Tao W."/>
            <person name="Teichmann S."/>
            <person name="Tobari Y.N."/>
            <person name="Tomimura Y."/>
            <person name="Tsolas J.M."/>
            <person name="Valente V.L."/>
            <person name="Venter E."/>
            <person name="Venter J.C."/>
            <person name="Vicario S."/>
            <person name="Vieira F.G."/>
            <person name="Vilella A.J."/>
            <person name="Villasante A."/>
            <person name="Walenz B."/>
            <person name="Wang J."/>
            <person name="Wasserman M."/>
            <person name="Watts T."/>
            <person name="Wilson D."/>
            <person name="Wilson R.K."/>
            <person name="Wing R.A."/>
            <person name="Wolfner M.F."/>
            <person name="Wong A."/>
            <person name="Wong G.K."/>
            <person name="Wu C.I."/>
            <person name="Wu G."/>
            <person name="Yamamoto D."/>
            <person name="Yang H.P."/>
            <person name="Yang S.P."/>
            <person name="Yorke J.A."/>
            <person name="Yoshida K."/>
            <person name="Zdobnov E."/>
            <person name="Zhang P."/>
            <person name="Zhang Y."/>
            <person name="Zimin A.V."/>
            <person name="Baldwin J."/>
            <person name="Abdouelleil A."/>
            <person name="Abdulkadir J."/>
            <person name="Abebe A."/>
            <person name="Abera B."/>
            <person name="Abreu J."/>
            <person name="Acer S.C."/>
            <person name="Aftuck L."/>
            <person name="Alexander A."/>
            <person name="An P."/>
            <person name="Anderson E."/>
            <person name="Anderson S."/>
            <person name="Arachi H."/>
            <person name="Azer M."/>
            <person name="Bachantsang P."/>
            <person name="Barry A."/>
            <person name="Bayul T."/>
            <person name="Berlin A."/>
            <person name="Bessette D."/>
            <person name="Bloom T."/>
            <person name="Blye J."/>
            <person name="Boguslavskiy L."/>
            <person name="Bonnet C."/>
            <person name="Boukhgalter B."/>
            <person name="Bourzgui I."/>
            <person name="Brown A."/>
            <person name="Cahill P."/>
            <person name="Channer S."/>
            <person name="Cheshatsang Y."/>
            <person name="Chuda L."/>
            <person name="Citroen M."/>
            <person name="Collymore A."/>
            <person name="Cooke P."/>
            <person name="Costello M."/>
            <person name="D'Aco K."/>
            <person name="Daza R."/>
            <person name="De Haan G."/>
            <person name="DeGray S."/>
            <person name="DeMaso C."/>
            <person name="Dhargay N."/>
            <person name="Dooley K."/>
            <person name="Dooley E."/>
            <person name="Doricent M."/>
            <person name="Dorje P."/>
            <person name="Dorjee K."/>
            <person name="Dupes A."/>
            <person name="Elong R."/>
            <person name="Falk J."/>
            <person name="Farina A."/>
            <person name="Faro S."/>
            <person name="Ferguson D."/>
            <person name="Fisher S."/>
            <person name="Foley C.D."/>
            <person name="Franke A."/>
            <person name="Friedrich D."/>
            <person name="Gadbois L."/>
            <person name="Gearin G."/>
            <person name="Gearin C.R."/>
            <person name="Giannoukos G."/>
            <person name="Goode T."/>
            <person name="Graham J."/>
            <person name="Grandbois E."/>
            <person name="Grewal S."/>
            <person name="Gyaltsen K."/>
            <person name="Hafez N."/>
            <person name="Hagos B."/>
            <person name="Hall J."/>
            <person name="Henson C."/>
            <person name="Hollinger A."/>
            <person name="Honan T."/>
            <person name="Huard M.D."/>
            <person name="Hughes L."/>
            <person name="Hurhula B."/>
            <person name="Husby M.E."/>
            <person name="Kamat A."/>
            <person name="Kanga B."/>
            <person name="Kashin S."/>
            <person name="Khazanovich D."/>
            <person name="Kisner P."/>
            <person name="Lance K."/>
            <person name="Lara M."/>
            <person name="Lee W."/>
            <person name="Lennon N."/>
            <person name="Letendre F."/>
            <person name="LeVine R."/>
            <person name="Lipovsky A."/>
            <person name="Liu X."/>
            <person name="Liu J."/>
            <person name="Liu S."/>
            <person name="Lokyitsang T."/>
            <person name="Lokyitsang Y."/>
            <person name="Lubonja R."/>
            <person name="Lui A."/>
            <person name="MacDonald P."/>
            <person name="Magnisalis V."/>
            <person name="Maru K."/>
            <person name="Matthews C."/>
            <person name="McCusker W."/>
            <person name="McDonough S."/>
            <person name="Mehta T."/>
            <person name="Meldrim J."/>
            <person name="Meneus L."/>
            <person name="Mihai O."/>
            <person name="Mihalev A."/>
            <person name="Mihova T."/>
            <person name="Mittelman R."/>
            <person name="Mlenga V."/>
            <person name="Montmayeur A."/>
            <person name="Mulrain L."/>
            <person name="Navidi A."/>
            <person name="Naylor J."/>
            <person name="Negash T."/>
            <person name="Nguyen T."/>
            <person name="Nguyen N."/>
            <person name="Nicol R."/>
            <person name="Norbu C."/>
            <person name="Norbu N."/>
            <person name="Novod N."/>
            <person name="O'Neill B."/>
            <person name="Osman S."/>
            <person name="Markiewicz E."/>
            <person name="Oyono O.L."/>
            <person name="Patti C."/>
            <person name="Phunkhang P."/>
            <person name="Pierre F."/>
            <person name="Priest M."/>
            <person name="Raghuraman S."/>
            <person name="Rege F."/>
            <person name="Reyes R."/>
            <person name="Rise C."/>
            <person name="Rogov P."/>
            <person name="Ross K."/>
            <person name="Ryan E."/>
            <person name="Settipalli S."/>
            <person name="Shea T."/>
            <person name="Sherpa N."/>
            <person name="Shi L."/>
            <person name="Shih D."/>
            <person name="Sparrow T."/>
            <person name="Spaulding J."/>
            <person name="Stalker J."/>
            <person name="Stange-Thomann N."/>
            <person name="Stavropoulos S."/>
            <person name="Stone C."/>
            <person name="Strader C."/>
            <person name="Tesfaye S."/>
            <person name="Thomson T."/>
            <person name="Thoulutsang Y."/>
            <person name="Thoulutsang D."/>
            <person name="Topham K."/>
            <person name="Topping I."/>
            <person name="Tsamla T."/>
            <person name="Vassiliev H."/>
            <person name="Vo A."/>
            <person name="Wangchuk T."/>
            <person name="Wangdi T."/>
            <person name="Weiand M."/>
            <person name="Wilkinson J."/>
            <person name="Wilson A."/>
            <person name="Yadav S."/>
            <person name="Young G."/>
            <person name="Yu Q."/>
            <person name="Zembek L."/>
            <person name="Zhong D."/>
            <person name="Zimmer A."/>
            <person name="Zwirko Z."/>
            <person name="Jaffe D.B."/>
            <person name="Alvarez P."/>
            <person name="Brockman W."/>
            <person name="Butler J."/>
            <person name="Chin C."/>
            <person name="Gnerre S."/>
            <person name="Grabherr M."/>
            <person name="Kleber M."/>
            <person name="Mauceli E."/>
            <person name="MacCallum I."/>
        </authorList>
    </citation>
    <scope>NUCLEOTIDE SEQUENCE [LARGE SCALE GENOMIC DNA]</scope>
    <source>
        <strain evidence="3">MSH-3 / Tucson 14011-0111.49</strain>
    </source>
</reference>
<gene>
    <name evidence="2" type="primary">Dper\GL10742</name>
    <name evidence="2" type="ORF">Dper_GL10742</name>
</gene>
<protein>
    <submittedName>
        <fullName evidence="2">GL10742</fullName>
    </submittedName>
</protein>
<evidence type="ECO:0000313" key="2">
    <source>
        <dbReference type="EMBL" id="EDW31854.1"/>
    </source>
</evidence>
<feature type="region of interest" description="Disordered" evidence="1">
    <location>
        <begin position="34"/>
        <end position="81"/>
    </location>
</feature>
<organism evidence="3">
    <name type="scientific">Drosophila persimilis</name>
    <name type="common">Fruit fly</name>
    <dbReference type="NCBI Taxonomy" id="7234"/>
    <lineage>
        <taxon>Eukaryota</taxon>
        <taxon>Metazoa</taxon>
        <taxon>Ecdysozoa</taxon>
        <taxon>Arthropoda</taxon>
        <taxon>Hexapoda</taxon>
        <taxon>Insecta</taxon>
        <taxon>Pterygota</taxon>
        <taxon>Neoptera</taxon>
        <taxon>Endopterygota</taxon>
        <taxon>Diptera</taxon>
        <taxon>Brachycera</taxon>
        <taxon>Muscomorpha</taxon>
        <taxon>Ephydroidea</taxon>
        <taxon>Drosophilidae</taxon>
        <taxon>Drosophila</taxon>
        <taxon>Sophophora</taxon>
    </lineage>
</organism>
<keyword evidence="3" id="KW-1185">Reference proteome</keyword>
<sequence length="81" mass="8843">MTPNYVLRSERQGNGEQATEEGVRKVIIFDKTPMATLPASWGATTRKDDSSVSGVTQQQQQQQQQPPHQTPIEGAGIFTAS</sequence>
<evidence type="ECO:0000313" key="3">
    <source>
        <dbReference type="Proteomes" id="UP000008744"/>
    </source>
</evidence>